<feature type="domain" description="2EXR" evidence="1">
    <location>
        <begin position="26"/>
        <end position="117"/>
    </location>
</feature>
<sequence length="300" mass="33921">MSSRLRNLLAQLPRLAVQDLSTPPTFICFPDLPLELRNKIWMHACLEPRTFTITVKTDPQIGRTVQGSLPNPSVLSVNFESREEAKKNYEFCAQSKANSYAVAPKTSGIYINFNVDRFLISDRSTFFMEPQPRLGFFIPRHINSLQSRVSRSKEQIFVADISKKVKHVESKVFFLGRNFQGLLDFILHPGLEEFSIVEDDELFEGCKGEGNDCLGGYLWVKKRSQQTLTSTKAFIEEIGSKKGVDISALRIGCKYLANTGCKEFDLAPMKPEDFKLEPSPVDWEGCVDDTFFSGMLPRVG</sequence>
<accession>A0A2J6Q104</accession>
<protein>
    <recommendedName>
        <fullName evidence="1">2EXR domain-containing protein</fullName>
    </recommendedName>
</protein>
<proteinExistence type="predicted"/>
<name>A0A2J6Q104_9HELO</name>
<reference evidence="2 3" key="1">
    <citation type="submission" date="2016-05" db="EMBL/GenBank/DDBJ databases">
        <title>A degradative enzymes factory behind the ericoid mycorrhizal symbiosis.</title>
        <authorList>
            <consortium name="DOE Joint Genome Institute"/>
            <person name="Martino E."/>
            <person name="Morin E."/>
            <person name="Grelet G."/>
            <person name="Kuo A."/>
            <person name="Kohler A."/>
            <person name="Daghino S."/>
            <person name="Barry K."/>
            <person name="Choi C."/>
            <person name="Cichocki N."/>
            <person name="Clum A."/>
            <person name="Copeland A."/>
            <person name="Hainaut M."/>
            <person name="Haridas S."/>
            <person name="Labutti K."/>
            <person name="Lindquist E."/>
            <person name="Lipzen A."/>
            <person name="Khouja H.-R."/>
            <person name="Murat C."/>
            <person name="Ohm R."/>
            <person name="Olson A."/>
            <person name="Spatafora J."/>
            <person name="Veneault-Fourrey C."/>
            <person name="Henrissat B."/>
            <person name="Grigoriev I."/>
            <person name="Martin F."/>
            <person name="Perotto S."/>
        </authorList>
    </citation>
    <scope>NUCLEOTIDE SEQUENCE [LARGE SCALE GENOMIC DNA]</scope>
    <source>
        <strain evidence="2 3">UAMH 7357</strain>
    </source>
</reference>
<dbReference type="EMBL" id="KZ613487">
    <property type="protein sequence ID" value="PMD19938.1"/>
    <property type="molecule type" value="Genomic_DNA"/>
</dbReference>
<evidence type="ECO:0000259" key="1">
    <source>
        <dbReference type="Pfam" id="PF20150"/>
    </source>
</evidence>
<organism evidence="2 3">
    <name type="scientific">Hyaloscypha hepaticicola</name>
    <dbReference type="NCBI Taxonomy" id="2082293"/>
    <lineage>
        <taxon>Eukaryota</taxon>
        <taxon>Fungi</taxon>
        <taxon>Dikarya</taxon>
        <taxon>Ascomycota</taxon>
        <taxon>Pezizomycotina</taxon>
        <taxon>Leotiomycetes</taxon>
        <taxon>Helotiales</taxon>
        <taxon>Hyaloscyphaceae</taxon>
        <taxon>Hyaloscypha</taxon>
    </lineage>
</organism>
<dbReference type="InterPro" id="IPR045518">
    <property type="entry name" value="2EXR"/>
</dbReference>
<dbReference type="PANTHER" id="PTHR35910:SF6">
    <property type="entry name" value="2EXR DOMAIN-CONTAINING PROTEIN"/>
    <property type="match status" value="1"/>
</dbReference>
<dbReference type="AlphaFoldDB" id="A0A2J6Q104"/>
<dbReference type="Proteomes" id="UP000235672">
    <property type="component" value="Unassembled WGS sequence"/>
</dbReference>
<dbReference type="PANTHER" id="PTHR35910">
    <property type="entry name" value="2EXR DOMAIN-CONTAINING PROTEIN"/>
    <property type="match status" value="1"/>
</dbReference>
<gene>
    <name evidence="2" type="ORF">NA56DRAFT_660205</name>
</gene>
<dbReference type="Pfam" id="PF20150">
    <property type="entry name" value="2EXR"/>
    <property type="match status" value="1"/>
</dbReference>
<evidence type="ECO:0000313" key="2">
    <source>
        <dbReference type="EMBL" id="PMD19938.1"/>
    </source>
</evidence>
<dbReference type="OrthoDB" id="3473305at2759"/>
<keyword evidence="3" id="KW-1185">Reference proteome</keyword>
<evidence type="ECO:0000313" key="3">
    <source>
        <dbReference type="Proteomes" id="UP000235672"/>
    </source>
</evidence>